<dbReference type="Pfam" id="PF00001">
    <property type="entry name" value="7tm_1"/>
    <property type="match status" value="1"/>
</dbReference>
<dbReference type="InterPro" id="IPR050569">
    <property type="entry name" value="TAAR"/>
</dbReference>
<dbReference type="Gene3D" id="1.20.1070.10">
    <property type="entry name" value="Rhodopsin 7-helix transmembrane proteins"/>
    <property type="match status" value="1"/>
</dbReference>
<evidence type="ECO:0000256" key="5">
    <source>
        <dbReference type="ARBA" id="ARBA00023040"/>
    </source>
</evidence>
<feature type="domain" description="G-protein coupled receptors family 1 profile" evidence="10">
    <location>
        <begin position="33"/>
        <end position="287"/>
    </location>
</feature>
<keyword evidence="8" id="KW-0807">Transducer</keyword>
<evidence type="ECO:0000256" key="9">
    <source>
        <dbReference type="SAM" id="Phobius"/>
    </source>
</evidence>
<dbReference type="PRINTS" id="PR00237">
    <property type="entry name" value="GPCRRHODOPSN"/>
</dbReference>
<keyword evidence="3 9" id="KW-0812">Transmembrane</keyword>
<name>A0A8S3YU61_9EUPU</name>
<protein>
    <recommendedName>
        <fullName evidence="10">G-protein coupled receptors family 1 profile domain-containing protein</fullName>
    </recommendedName>
</protein>
<dbReference type="GO" id="GO:0004930">
    <property type="term" value="F:G protein-coupled receptor activity"/>
    <property type="evidence" value="ECO:0007669"/>
    <property type="project" value="UniProtKB-KW"/>
</dbReference>
<proteinExistence type="predicted"/>
<keyword evidence="5" id="KW-0297">G-protein coupled receptor</keyword>
<feature type="transmembrane region" description="Helical" evidence="9">
    <location>
        <begin position="235"/>
        <end position="255"/>
    </location>
</feature>
<evidence type="ECO:0000256" key="3">
    <source>
        <dbReference type="ARBA" id="ARBA00022692"/>
    </source>
</evidence>
<dbReference type="PANTHER" id="PTHR24249:SF372">
    <property type="entry name" value="G-PROTEIN COUPLED RECEPTORS FAMILY 1 PROFILE DOMAIN-CONTAINING PROTEIN"/>
    <property type="match status" value="1"/>
</dbReference>
<accession>A0A8S3YU61</accession>
<organism evidence="11 12">
    <name type="scientific">Candidula unifasciata</name>
    <dbReference type="NCBI Taxonomy" id="100452"/>
    <lineage>
        <taxon>Eukaryota</taxon>
        <taxon>Metazoa</taxon>
        <taxon>Spiralia</taxon>
        <taxon>Lophotrochozoa</taxon>
        <taxon>Mollusca</taxon>
        <taxon>Gastropoda</taxon>
        <taxon>Heterobranchia</taxon>
        <taxon>Euthyneura</taxon>
        <taxon>Panpulmonata</taxon>
        <taxon>Eupulmonata</taxon>
        <taxon>Stylommatophora</taxon>
        <taxon>Helicina</taxon>
        <taxon>Helicoidea</taxon>
        <taxon>Geomitridae</taxon>
        <taxon>Candidula</taxon>
    </lineage>
</organism>
<evidence type="ECO:0000256" key="2">
    <source>
        <dbReference type="ARBA" id="ARBA00022475"/>
    </source>
</evidence>
<feature type="transmembrane region" description="Helical" evidence="9">
    <location>
        <begin position="53"/>
        <end position="74"/>
    </location>
</feature>
<dbReference type="EMBL" id="CAJHNH020000659">
    <property type="protein sequence ID" value="CAG5119125.1"/>
    <property type="molecule type" value="Genomic_DNA"/>
</dbReference>
<keyword evidence="4 9" id="KW-1133">Transmembrane helix</keyword>
<evidence type="ECO:0000313" key="12">
    <source>
        <dbReference type="Proteomes" id="UP000678393"/>
    </source>
</evidence>
<feature type="transmembrane region" description="Helical" evidence="9">
    <location>
        <begin position="89"/>
        <end position="114"/>
    </location>
</feature>
<dbReference type="AlphaFoldDB" id="A0A8S3YU61"/>
<keyword evidence="12" id="KW-1185">Reference proteome</keyword>
<keyword evidence="6 9" id="KW-0472">Membrane</keyword>
<sequence length="313" mass="35855">MADNTTSSCDFELLQGIHIEALVFAYCIIVSVESILVVVVVYRTKALHTNSDIIVACLSLTDILLCCSFTAHGIKALAGSIFTKFQKNLFVIFLFGDCYGGVLISVTHLGLAAIDRYIQIAHPFYYMKFVTKRRIFRILLVIWLIGFVYTMFPLAVYTSDTYSEKCILIHPPWEYFCLLFIVYLANVIAVFVSYLKIAHLAFKHNKSANIRRLHNEDKASDVIFLQNRKAALRSLKFFIVMFGAFMLFTSPSIVITFVNKFHDLPSFVYLITVITLMLNSFTNCLIYAFLRKEFLKALVETFKNVRKNLCIKL</sequence>
<gene>
    <name evidence="11" type="ORF">CUNI_LOCUS4683</name>
</gene>
<reference evidence="11" key="1">
    <citation type="submission" date="2021-04" db="EMBL/GenBank/DDBJ databases">
        <authorList>
            <consortium name="Molecular Ecology Group"/>
        </authorList>
    </citation>
    <scope>NUCLEOTIDE SEQUENCE</scope>
</reference>
<comment type="caution">
    <text evidence="11">The sequence shown here is derived from an EMBL/GenBank/DDBJ whole genome shotgun (WGS) entry which is preliminary data.</text>
</comment>
<comment type="subcellular location">
    <subcellularLocation>
        <location evidence="1">Cell membrane</location>
        <topology evidence="1">Multi-pass membrane protein</topology>
    </subcellularLocation>
</comment>
<evidence type="ECO:0000256" key="4">
    <source>
        <dbReference type="ARBA" id="ARBA00022989"/>
    </source>
</evidence>
<evidence type="ECO:0000256" key="6">
    <source>
        <dbReference type="ARBA" id="ARBA00023136"/>
    </source>
</evidence>
<dbReference type="SMART" id="SM01381">
    <property type="entry name" value="7TM_GPCR_Srsx"/>
    <property type="match status" value="1"/>
</dbReference>
<evidence type="ECO:0000256" key="7">
    <source>
        <dbReference type="ARBA" id="ARBA00023170"/>
    </source>
</evidence>
<evidence type="ECO:0000313" key="11">
    <source>
        <dbReference type="EMBL" id="CAG5119125.1"/>
    </source>
</evidence>
<evidence type="ECO:0000256" key="1">
    <source>
        <dbReference type="ARBA" id="ARBA00004651"/>
    </source>
</evidence>
<evidence type="ECO:0000256" key="8">
    <source>
        <dbReference type="ARBA" id="ARBA00023224"/>
    </source>
</evidence>
<feature type="transmembrane region" description="Helical" evidence="9">
    <location>
        <begin position="21"/>
        <end position="41"/>
    </location>
</feature>
<dbReference type="InterPro" id="IPR017452">
    <property type="entry name" value="GPCR_Rhodpsn_7TM"/>
</dbReference>
<dbReference type="InterPro" id="IPR000276">
    <property type="entry name" value="GPCR_Rhodpsn"/>
</dbReference>
<feature type="transmembrane region" description="Helical" evidence="9">
    <location>
        <begin position="135"/>
        <end position="158"/>
    </location>
</feature>
<evidence type="ECO:0000259" key="10">
    <source>
        <dbReference type="PROSITE" id="PS50262"/>
    </source>
</evidence>
<dbReference type="CDD" id="cd00637">
    <property type="entry name" value="7tm_classA_rhodopsin-like"/>
    <property type="match status" value="1"/>
</dbReference>
<keyword evidence="2" id="KW-1003">Cell membrane</keyword>
<dbReference type="SUPFAM" id="SSF81321">
    <property type="entry name" value="Family A G protein-coupled receptor-like"/>
    <property type="match status" value="1"/>
</dbReference>
<dbReference type="PROSITE" id="PS50262">
    <property type="entry name" value="G_PROTEIN_RECEP_F1_2"/>
    <property type="match status" value="1"/>
</dbReference>
<feature type="transmembrane region" description="Helical" evidence="9">
    <location>
        <begin position="267"/>
        <end position="290"/>
    </location>
</feature>
<dbReference type="GO" id="GO:0005886">
    <property type="term" value="C:plasma membrane"/>
    <property type="evidence" value="ECO:0007669"/>
    <property type="project" value="UniProtKB-SubCell"/>
</dbReference>
<dbReference type="PANTHER" id="PTHR24249">
    <property type="entry name" value="HISTAMINE RECEPTOR-RELATED G-PROTEIN COUPLED RECEPTOR"/>
    <property type="match status" value="1"/>
</dbReference>
<keyword evidence="7" id="KW-0675">Receptor</keyword>
<dbReference type="OrthoDB" id="6123079at2759"/>
<feature type="transmembrane region" description="Helical" evidence="9">
    <location>
        <begin position="178"/>
        <end position="202"/>
    </location>
</feature>
<dbReference type="Proteomes" id="UP000678393">
    <property type="component" value="Unassembled WGS sequence"/>
</dbReference>